<keyword evidence="1" id="KW-0812">Transmembrane</keyword>
<organism evidence="2 3">
    <name type="scientific">Vigna mungo</name>
    <name type="common">Black gram</name>
    <name type="synonym">Phaseolus mungo</name>
    <dbReference type="NCBI Taxonomy" id="3915"/>
    <lineage>
        <taxon>Eukaryota</taxon>
        <taxon>Viridiplantae</taxon>
        <taxon>Streptophyta</taxon>
        <taxon>Embryophyta</taxon>
        <taxon>Tracheophyta</taxon>
        <taxon>Spermatophyta</taxon>
        <taxon>Magnoliopsida</taxon>
        <taxon>eudicotyledons</taxon>
        <taxon>Gunneridae</taxon>
        <taxon>Pentapetalae</taxon>
        <taxon>rosids</taxon>
        <taxon>fabids</taxon>
        <taxon>Fabales</taxon>
        <taxon>Fabaceae</taxon>
        <taxon>Papilionoideae</taxon>
        <taxon>50 kb inversion clade</taxon>
        <taxon>NPAAA clade</taxon>
        <taxon>indigoferoid/millettioid clade</taxon>
        <taxon>Phaseoleae</taxon>
        <taxon>Vigna</taxon>
    </lineage>
</organism>
<keyword evidence="1" id="KW-1133">Transmembrane helix</keyword>
<protein>
    <submittedName>
        <fullName evidence="2">Uncharacterized protein</fullName>
    </submittedName>
</protein>
<dbReference type="AlphaFoldDB" id="A0AAQ3NCY2"/>
<gene>
    <name evidence="2" type="ORF">V8G54_020046</name>
</gene>
<evidence type="ECO:0000256" key="1">
    <source>
        <dbReference type="SAM" id="Phobius"/>
    </source>
</evidence>
<accession>A0AAQ3NCY2</accession>
<keyword evidence="3" id="KW-1185">Reference proteome</keyword>
<sequence>MLCCMAWCGGTNHLHLFNIIECVTERVSSSMLLSFIIHHHSQQLSRLFLSIKIKSHSFLLLLTLRLSTSLHSSIFFFSFFLSLSGFRLFGVIFDRPHSANCS</sequence>
<reference evidence="2 3" key="1">
    <citation type="journal article" date="2023" name="Life. Sci Alliance">
        <title>Evolutionary insights into 3D genome organization and epigenetic landscape of Vigna mungo.</title>
        <authorList>
            <person name="Junaid A."/>
            <person name="Singh B."/>
            <person name="Bhatia S."/>
        </authorList>
    </citation>
    <scope>NUCLEOTIDE SEQUENCE [LARGE SCALE GENOMIC DNA]</scope>
    <source>
        <strain evidence="2">Urdbean</strain>
    </source>
</reference>
<feature type="transmembrane region" description="Helical" evidence="1">
    <location>
        <begin position="58"/>
        <end position="81"/>
    </location>
</feature>
<dbReference type="Proteomes" id="UP001374535">
    <property type="component" value="Chromosome 6"/>
</dbReference>
<dbReference type="EMBL" id="CP144695">
    <property type="protein sequence ID" value="WVZ06700.1"/>
    <property type="molecule type" value="Genomic_DNA"/>
</dbReference>
<evidence type="ECO:0000313" key="3">
    <source>
        <dbReference type="Proteomes" id="UP001374535"/>
    </source>
</evidence>
<keyword evidence="1" id="KW-0472">Membrane</keyword>
<name>A0AAQ3NCY2_VIGMU</name>
<proteinExistence type="predicted"/>
<evidence type="ECO:0000313" key="2">
    <source>
        <dbReference type="EMBL" id="WVZ06700.1"/>
    </source>
</evidence>